<proteinExistence type="predicted"/>
<dbReference type="RefSeq" id="WP_248636218.1">
    <property type="nucleotide sequence ID" value="NZ_JALPTH010000026.1"/>
</dbReference>
<evidence type="ECO:0000313" key="1">
    <source>
        <dbReference type="EMBL" id="MCK8680406.1"/>
    </source>
</evidence>
<reference evidence="1 2" key="1">
    <citation type="submission" date="2022-04" db="EMBL/GenBank/DDBJ databases">
        <title>Streptomyces sp. nov. LCR6-01 isolated from Lichen of Dirinaria sp.</title>
        <authorList>
            <person name="Kanchanasin P."/>
            <person name="Tanasupawat S."/>
            <person name="Phongsopitanun W."/>
        </authorList>
    </citation>
    <scope>NUCLEOTIDE SEQUENCE [LARGE SCALE GENOMIC DNA]</scope>
    <source>
        <strain evidence="1 2">LCR6-01</strain>
    </source>
</reference>
<gene>
    <name evidence="1" type="ORF">M1O15_24010</name>
</gene>
<dbReference type="Pfam" id="PF06013">
    <property type="entry name" value="WXG100"/>
    <property type="match status" value="1"/>
</dbReference>
<dbReference type="Gene3D" id="1.10.287.1060">
    <property type="entry name" value="ESAT-6-like"/>
    <property type="match status" value="1"/>
</dbReference>
<keyword evidence="2" id="KW-1185">Reference proteome</keyword>
<organism evidence="1 2">
    <name type="scientific">Streptomyces lichenis</name>
    <dbReference type="NCBI Taxonomy" id="2306967"/>
    <lineage>
        <taxon>Bacteria</taxon>
        <taxon>Bacillati</taxon>
        <taxon>Actinomycetota</taxon>
        <taxon>Actinomycetes</taxon>
        <taxon>Kitasatosporales</taxon>
        <taxon>Streptomycetaceae</taxon>
        <taxon>Streptomyces</taxon>
    </lineage>
</organism>
<sequence length="119" mass="12814">MAVQKVNGVNLISLQNDITESFDDVKGQLRNLQGVIDSLEGNWRGIGAGAFDVKQTQINNGMVRIGKLMLIFQEAIEATRVIAGNTDDDVERALRGIDVVDGYSGDAAAQARTSNLSSY</sequence>
<dbReference type="Proteomes" id="UP001522868">
    <property type="component" value="Unassembled WGS sequence"/>
</dbReference>
<protein>
    <submittedName>
        <fullName evidence="1">WXG100 family type VII secretion target</fullName>
    </submittedName>
</protein>
<dbReference type="InterPro" id="IPR010310">
    <property type="entry name" value="T7SS_ESAT-6-like"/>
</dbReference>
<name>A0ABT0IGF4_9ACTN</name>
<evidence type="ECO:0000313" key="2">
    <source>
        <dbReference type="Proteomes" id="UP001522868"/>
    </source>
</evidence>
<comment type="caution">
    <text evidence="1">The sequence shown here is derived from an EMBL/GenBank/DDBJ whole genome shotgun (WGS) entry which is preliminary data.</text>
</comment>
<dbReference type="EMBL" id="JALPTH010000026">
    <property type="protein sequence ID" value="MCK8680406.1"/>
    <property type="molecule type" value="Genomic_DNA"/>
</dbReference>
<accession>A0ABT0IGF4</accession>
<dbReference type="InterPro" id="IPR036689">
    <property type="entry name" value="ESAT-6-like_sf"/>
</dbReference>
<dbReference type="SUPFAM" id="SSF140453">
    <property type="entry name" value="EsxAB dimer-like"/>
    <property type="match status" value="1"/>
</dbReference>